<accession>A0ABV1P2I0</accession>
<gene>
    <name evidence="2" type="ORF">V6R90_16930</name>
</gene>
<protein>
    <submittedName>
        <fullName evidence="2">Uncharacterized protein</fullName>
    </submittedName>
</protein>
<evidence type="ECO:0000256" key="1">
    <source>
        <dbReference type="SAM" id="MobiDB-lite"/>
    </source>
</evidence>
<comment type="caution">
    <text evidence="2">The sequence shown here is derived from an EMBL/GenBank/DDBJ whole genome shotgun (WGS) entry which is preliminary data.</text>
</comment>
<evidence type="ECO:0000313" key="2">
    <source>
        <dbReference type="EMBL" id="MEQ7848965.1"/>
    </source>
</evidence>
<reference evidence="2 3" key="1">
    <citation type="submission" date="2024-02" db="EMBL/GenBank/DDBJ databases">
        <title>Full genome sequence of Nocardioides kribbensis.</title>
        <authorList>
            <person name="Poletto B.L."/>
            <person name="Silva G."/>
            <person name="Galante D."/>
            <person name="Campos K.R."/>
            <person name="Santos M.B.N."/>
            <person name="Sacchi C.T."/>
        </authorList>
    </citation>
    <scope>NUCLEOTIDE SEQUENCE [LARGE SCALE GENOMIC DNA]</scope>
    <source>
        <strain evidence="2 3">O4R</strain>
    </source>
</reference>
<keyword evidence="3" id="KW-1185">Reference proteome</keyword>
<dbReference type="RefSeq" id="WP_349805355.1">
    <property type="nucleotide sequence ID" value="NZ_JBEGDP010000025.1"/>
</dbReference>
<dbReference type="Proteomes" id="UP001482520">
    <property type="component" value="Unassembled WGS sequence"/>
</dbReference>
<dbReference type="EMBL" id="JBEGDP010000025">
    <property type="protein sequence ID" value="MEQ7848965.1"/>
    <property type="molecule type" value="Genomic_DNA"/>
</dbReference>
<evidence type="ECO:0000313" key="3">
    <source>
        <dbReference type="Proteomes" id="UP001482520"/>
    </source>
</evidence>
<organism evidence="2 3">
    <name type="scientific">Nocardioides kribbensis</name>
    <dbReference type="NCBI Taxonomy" id="305517"/>
    <lineage>
        <taxon>Bacteria</taxon>
        <taxon>Bacillati</taxon>
        <taxon>Actinomycetota</taxon>
        <taxon>Actinomycetes</taxon>
        <taxon>Propionibacteriales</taxon>
        <taxon>Nocardioidaceae</taxon>
        <taxon>Nocardioides</taxon>
    </lineage>
</organism>
<feature type="region of interest" description="Disordered" evidence="1">
    <location>
        <begin position="46"/>
        <end position="67"/>
    </location>
</feature>
<proteinExistence type="predicted"/>
<sequence length="321" mass="33040">MPTIDLSNPPPPAANLLDALPRRVALTLAELHLVAEAAGGAPLPFAPTPAPAAGPGGLDGRLGSSRGTTEDAAYASALSSLHDPEASLGRRGLLAGGEVDSGLLGAVGLLATPAVALDVDLAVGPLRCKAWHRQTGDAVATLATADGIVFELAWFPITQWAMELARVSVVPEDLALSTSQVPAVFDAPFALVDAAGEAVRSGRSDLLPVLVAQHTGRTRSMSRTGADERWAGRQTTLDDAATVGALGALTTEARGRLRALVADVSGASTSVVGVVSWVLLADGWRALRPRHVDDEHRVGVHRVEPPDLAAELAPVLAEVTR</sequence>
<name>A0ABV1P2I0_9ACTN</name>